<dbReference type="Proteomes" id="UP000663525">
    <property type="component" value="Chromosome"/>
</dbReference>
<dbReference type="NCBIfam" id="NF038145">
    <property type="entry name" value="Hvo_1808_fam"/>
    <property type="match status" value="1"/>
</dbReference>
<accession>A0A897MRA4</accession>
<evidence type="ECO:0000313" key="1">
    <source>
        <dbReference type="EMBL" id="QSG04680.1"/>
    </source>
</evidence>
<dbReference type="GeneID" id="68853978"/>
<dbReference type="AlphaFoldDB" id="A0A897MRA4"/>
<evidence type="ECO:0008006" key="3">
    <source>
        <dbReference type="Google" id="ProtNLM"/>
    </source>
</evidence>
<dbReference type="EMBL" id="CP064787">
    <property type="protein sequence ID" value="QSG04680.1"/>
    <property type="molecule type" value="Genomic_DNA"/>
</dbReference>
<dbReference type="RefSeq" id="WP_229114131.1">
    <property type="nucleotide sequence ID" value="NZ_CP064787.1"/>
</dbReference>
<dbReference type="PROSITE" id="PS51257">
    <property type="entry name" value="PROKAR_LIPOPROTEIN"/>
    <property type="match status" value="1"/>
</dbReference>
<protein>
    <recommendedName>
        <fullName evidence="3">Lipoprotein</fullName>
    </recommendedName>
</protein>
<name>A0A897MRA4_9EURY</name>
<sequence>MRRLLAIAALLTVVLGASCLAPGGSGELGVENGYHYDDAIAVTVEDGLNESEREALVSRTMARIEVIRELEFERTTNVTVISRAEYRNRTDGSAEPRNLTDRQLWNEQVWEALHIIGENETYPEARASNRGSSVVGYYSSRDSEIVLVSDSPTPQVTRGTLVHELVHALQDQQLNLGETRDLQDEQLAVRSVVEGDANYVEARYENRCGATWDCVETPRATGQRSDSFNAGLFLVSYLPYAEGPQFVESLRERDGWAAVDESYEAFPASSEQVIHPERYPDDEPTNVTVPDRSSDEWERFDGLNRPVHDTVGEGSIYAMFAATGVIDRSGAARYDYEHPLSTGWAGDRLVPYRNGSGGYGYVWRLAWETPGEAREFADGYRALLEGYEAERLDDGRYVVEDGAFADAFRLSRDGRTVTVVNAPTVEGLDGIDGPR</sequence>
<dbReference type="InterPro" id="IPR047792">
    <property type="entry name" value="Hvo_1808-like"/>
</dbReference>
<evidence type="ECO:0000313" key="2">
    <source>
        <dbReference type="Proteomes" id="UP000663525"/>
    </source>
</evidence>
<organism evidence="1 2">
    <name type="scientific">Halapricum desulfuricans</name>
    <dbReference type="NCBI Taxonomy" id="2841257"/>
    <lineage>
        <taxon>Archaea</taxon>
        <taxon>Methanobacteriati</taxon>
        <taxon>Methanobacteriota</taxon>
        <taxon>Stenosarchaea group</taxon>
        <taxon>Halobacteria</taxon>
        <taxon>Halobacteriales</taxon>
        <taxon>Haloarculaceae</taxon>
        <taxon>Halapricum</taxon>
    </lineage>
</organism>
<gene>
    <name evidence="1" type="ORF">HSR121_0324</name>
</gene>
<proteinExistence type="predicted"/>
<reference evidence="1" key="1">
    <citation type="submission" date="2020-11" db="EMBL/GenBank/DDBJ databases">
        <title>Carbohydrate-dependent, anaerobic sulfur respiration: A novel catabolism in halophilic archaea.</title>
        <authorList>
            <person name="Sorokin D.Y."/>
            <person name="Messina E."/>
            <person name="Smedile F."/>
            <person name="La Cono V."/>
            <person name="Hallsworth J.E."/>
            <person name="Yakimov M.M."/>
        </authorList>
    </citation>
    <scope>NUCLEOTIDE SEQUENCE</scope>
    <source>
        <strain evidence="1">HSR12-1</strain>
    </source>
</reference>